<organism evidence="2 3">
    <name type="scientific">Pseudocitrobacter vendiensis</name>
    <dbReference type="NCBI Taxonomy" id="2488306"/>
    <lineage>
        <taxon>Bacteria</taxon>
        <taxon>Pseudomonadati</taxon>
        <taxon>Pseudomonadota</taxon>
        <taxon>Gammaproteobacteria</taxon>
        <taxon>Enterobacterales</taxon>
        <taxon>Enterobacteriaceae</taxon>
        <taxon>Pseudocitrobacter</taxon>
    </lineage>
</organism>
<keyword evidence="1" id="KW-0732">Signal</keyword>
<comment type="caution">
    <text evidence="2">The sequence shown here is derived from an EMBL/GenBank/DDBJ whole genome shotgun (WGS) entry which is preliminary data.</text>
</comment>
<name>A0ABN8TDY0_9ENTR</name>
<dbReference type="RefSeq" id="WP_149461936.1">
    <property type="nucleotide sequence ID" value="NZ_CALSBS010000008.1"/>
</dbReference>
<dbReference type="EMBL" id="CALSBS010000008">
    <property type="protein sequence ID" value="CAH6659714.1"/>
    <property type="molecule type" value="Genomic_DNA"/>
</dbReference>
<accession>A0ABN8TDY0</accession>
<sequence>MKKLFFIAVLTTLTFPALALNFNSTVLKLKCPSRGLIEITLHAFGHISELWKGHYYVGAGHEVHNGTEYFKFSNGDTLMHNPKSDKFMFYFAKSHTLKACHKLSEQPIKVAFN</sequence>
<reference evidence="2" key="1">
    <citation type="submission" date="2022-05" db="EMBL/GenBank/DDBJ databases">
        <authorList>
            <person name="Blom J."/>
        </authorList>
    </citation>
    <scope>NUCLEOTIDE SEQUENCE</scope>
    <source>
        <strain evidence="2">Type strain: CPO20170097</strain>
    </source>
</reference>
<evidence type="ECO:0000313" key="2">
    <source>
        <dbReference type="EMBL" id="CAH6659714.1"/>
    </source>
</evidence>
<protein>
    <submittedName>
        <fullName evidence="2">Uncharacterized protein</fullName>
    </submittedName>
</protein>
<proteinExistence type="predicted"/>
<feature type="signal peptide" evidence="1">
    <location>
        <begin position="1"/>
        <end position="19"/>
    </location>
</feature>
<evidence type="ECO:0000256" key="1">
    <source>
        <dbReference type="SAM" id="SignalP"/>
    </source>
</evidence>
<gene>
    <name evidence="2" type="ORF">FBBNIHIM_11360</name>
</gene>
<dbReference type="Proteomes" id="UP001152651">
    <property type="component" value="Unassembled WGS sequence"/>
</dbReference>
<keyword evidence="3" id="KW-1185">Reference proteome</keyword>
<feature type="chain" id="PRO_5046178769" evidence="1">
    <location>
        <begin position="20"/>
        <end position="113"/>
    </location>
</feature>
<evidence type="ECO:0000313" key="3">
    <source>
        <dbReference type="Proteomes" id="UP001152651"/>
    </source>
</evidence>